<dbReference type="NCBIfam" id="TIGR04116">
    <property type="entry name" value="CXXX_rpt_assoc"/>
    <property type="match status" value="1"/>
</dbReference>
<sequence length="97" mass="11882">MNGKVVVEIDKKDRDKMSELYQKITSMKSLLGIWHNDDLIEINEKNWFQKRLSKDLKKSDKEYNNLWSYIVSKYNLDKKNIERYYLDFEECMIYLTD</sequence>
<evidence type="ECO:0000313" key="2">
    <source>
        <dbReference type="Proteomes" id="UP000231322"/>
    </source>
</evidence>
<dbReference type="InterPro" id="IPR026413">
    <property type="entry name" value="CXXX_rpt_assoc"/>
</dbReference>
<dbReference type="Proteomes" id="UP000231322">
    <property type="component" value="Unassembled WGS sequence"/>
</dbReference>
<comment type="caution">
    <text evidence="1">The sequence shown here is derived from an EMBL/GenBank/DDBJ whole genome shotgun (WGS) entry which is preliminary data.</text>
</comment>
<dbReference type="AlphaFoldDB" id="A0A2G7HJS1"/>
<reference evidence="1 2" key="1">
    <citation type="submission" date="2017-10" db="EMBL/GenBank/DDBJ databases">
        <title>Reclassification of Eubacterium combesii and discrepancies in the nomenclature of botulinum neurotoxin producing clostridia. Request for an Opinion.</title>
        <authorList>
            <person name="Dobritsa A.P."/>
            <person name="Kutumbaka K.K."/>
            <person name="Samadpour M."/>
        </authorList>
    </citation>
    <scope>NUCLEOTIDE SEQUENCE [LARGE SCALE GENOMIC DNA]</scope>
    <source>
        <strain evidence="1 2">DSM 20696</strain>
    </source>
</reference>
<proteinExistence type="predicted"/>
<protein>
    <submittedName>
        <fullName evidence="1">CXXX repeat peptide modification system protein</fullName>
    </submittedName>
</protein>
<accession>A0A2G7HJS1</accession>
<organism evidence="1 2">
    <name type="scientific">Clostridium combesii</name>
    <dbReference type="NCBI Taxonomy" id="39481"/>
    <lineage>
        <taxon>Bacteria</taxon>
        <taxon>Bacillati</taxon>
        <taxon>Bacillota</taxon>
        <taxon>Clostridia</taxon>
        <taxon>Eubacteriales</taxon>
        <taxon>Clostridiaceae</taxon>
        <taxon>Clostridium</taxon>
    </lineage>
</organism>
<dbReference type="EMBL" id="PEIK01000005">
    <property type="protein sequence ID" value="PIH04572.1"/>
    <property type="molecule type" value="Genomic_DNA"/>
</dbReference>
<gene>
    <name evidence="1" type="ORF">CS538_08210</name>
</gene>
<keyword evidence="2" id="KW-1185">Reference proteome</keyword>
<name>A0A2G7HJS1_9CLOT</name>
<evidence type="ECO:0000313" key="1">
    <source>
        <dbReference type="EMBL" id="PIH04572.1"/>
    </source>
</evidence>